<comment type="caution">
    <text evidence="2">The sequence shown here is derived from an EMBL/GenBank/DDBJ whole genome shotgun (WGS) entry which is preliminary data.</text>
</comment>
<feature type="domain" description="PiggyBac transposable element-derived protein" evidence="1">
    <location>
        <begin position="143"/>
        <end position="232"/>
    </location>
</feature>
<dbReference type="EMBL" id="REGW02000015">
    <property type="protein sequence ID" value="KAE8285601.1"/>
    <property type="molecule type" value="Genomic_DNA"/>
</dbReference>
<dbReference type="Pfam" id="PF13843">
    <property type="entry name" value="DDE_Tnp_1_7"/>
    <property type="match status" value="2"/>
</dbReference>
<evidence type="ECO:0000313" key="3">
    <source>
        <dbReference type="Proteomes" id="UP000424527"/>
    </source>
</evidence>
<keyword evidence="3" id="KW-1185">Reference proteome</keyword>
<dbReference type="AlphaFoldDB" id="A0A6G0I2U8"/>
<evidence type="ECO:0000313" key="2">
    <source>
        <dbReference type="EMBL" id="KAE8285601.1"/>
    </source>
</evidence>
<proteinExistence type="predicted"/>
<sequence length="325" mass="36751">MSKNDLIDAPCQCITSRFADGNSGVLKAGAVLATFAPLANSSSRVMDFDGSDCVTIDEQLVPFCGRCKFLQYMPSKPAKYGIKVFWMCDARVPYAIDGTVYTGKQPGEKAQKNLGRNITMDNFFTSVPLAQRLLEKNLRYSSVFGFCGEMSMVSYVPKKNKAVVLLSTIHNDTAVDDNMKKKPEIIQYYNKTKGGVDLMDQIVHTYTSKRQTRRWPMVLWQNMVDVGALNAFTIFTSHHSDYMGGVPNARRLFIKELAKELIMPYMRRRMETSLHLQRHVTQAMEICGLQRWGIQPQEPPSLLQRKRKRVSITTCMALTLSLSST</sequence>
<dbReference type="PANTHER" id="PTHR46599:SF6">
    <property type="entry name" value="DUAL SPECIFICITY PHOSPHATASE 26"/>
    <property type="match status" value="1"/>
</dbReference>
<dbReference type="Proteomes" id="UP000424527">
    <property type="component" value="Unassembled WGS sequence"/>
</dbReference>
<accession>A0A6G0I2U8</accession>
<organism evidence="2 3">
    <name type="scientific">Larimichthys crocea</name>
    <name type="common">Large yellow croaker</name>
    <name type="synonym">Pseudosciaena crocea</name>
    <dbReference type="NCBI Taxonomy" id="215358"/>
    <lineage>
        <taxon>Eukaryota</taxon>
        <taxon>Metazoa</taxon>
        <taxon>Chordata</taxon>
        <taxon>Craniata</taxon>
        <taxon>Vertebrata</taxon>
        <taxon>Euteleostomi</taxon>
        <taxon>Actinopterygii</taxon>
        <taxon>Neopterygii</taxon>
        <taxon>Teleostei</taxon>
        <taxon>Neoteleostei</taxon>
        <taxon>Acanthomorphata</taxon>
        <taxon>Eupercaria</taxon>
        <taxon>Sciaenidae</taxon>
        <taxon>Larimichthys</taxon>
    </lineage>
</organism>
<protein>
    <recommendedName>
        <fullName evidence="1">PiggyBac transposable element-derived protein domain-containing protein</fullName>
    </recommendedName>
</protein>
<gene>
    <name evidence="2" type="ORF">D5F01_LYC15266</name>
</gene>
<feature type="domain" description="PiggyBac transposable element-derived protein" evidence="1">
    <location>
        <begin position="51"/>
        <end position="141"/>
    </location>
</feature>
<evidence type="ECO:0000259" key="1">
    <source>
        <dbReference type="Pfam" id="PF13843"/>
    </source>
</evidence>
<reference evidence="2 3" key="1">
    <citation type="submission" date="2019-07" db="EMBL/GenBank/DDBJ databases">
        <title>Chromosome genome assembly for large yellow croaker.</title>
        <authorList>
            <person name="Xiao S."/>
        </authorList>
    </citation>
    <scope>NUCLEOTIDE SEQUENCE [LARGE SCALE GENOMIC DNA]</scope>
    <source>
        <strain evidence="2">JMULYC20181020</strain>
        <tissue evidence="2">Muscle</tissue>
    </source>
</reference>
<name>A0A6G0I2U8_LARCR</name>
<dbReference type="InterPro" id="IPR029526">
    <property type="entry name" value="PGBD"/>
</dbReference>
<dbReference type="PANTHER" id="PTHR46599">
    <property type="entry name" value="PIGGYBAC TRANSPOSABLE ELEMENT-DERIVED PROTEIN 4"/>
    <property type="match status" value="1"/>
</dbReference>